<dbReference type="AlphaFoldDB" id="A0AAN9MH93"/>
<protein>
    <submittedName>
        <fullName evidence="1">Uncharacterized protein</fullName>
    </submittedName>
</protein>
<organism evidence="1 2">
    <name type="scientific">Canavalia gladiata</name>
    <name type="common">Sword bean</name>
    <name type="synonym">Dolichos gladiatus</name>
    <dbReference type="NCBI Taxonomy" id="3824"/>
    <lineage>
        <taxon>Eukaryota</taxon>
        <taxon>Viridiplantae</taxon>
        <taxon>Streptophyta</taxon>
        <taxon>Embryophyta</taxon>
        <taxon>Tracheophyta</taxon>
        <taxon>Spermatophyta</taxon>
        <taxon>Magnoliopsida</taxon>
        <taxon>eudicotyledons</taxon>
        <taxon>Gunneridae</taxon>
        <taxon>Pentapetalae</taxon>
        <taxon>rosids</taxon>
        <taxon>fabids</taxon>
        <taxon>Fabales</taxon>
        <taxon>Fabaceae</taxon>
        <taxon>Papilionoideae</taxon>
        <taxon>50 kb inversion clade</taxon>
        <taxon>NPAAA clade</taxon>
        <taxon>indigoferoid/millettioid clade</taxon>
        <taxon>Phaseoleae</taxon>
        <taxon>Canavalia</taxon>
    </lineage>
</organism>
<sequence length="168" mass="19937">MGEERKDSVEWRECGMRRDNGKRKLVLLNWLKKMEKRKEKRERENKEKGKGKRGYKIYAKRKWKSGAASRQQSREYKLQPIASSLKCSSAFEHSAPTLLSLLLLCRSCSLCLLLKRHIHSRYLRVSVEEKLRLLHSIYIYLRLGFGMAERGCWVQPFPFLRVPLAIRR</sequence>
<dbReference type="Proteomes" id="UP001367508">
    <property type="component" value="Unassembled WGS sequence"/>
</dbReference>
<evidence type="ECO:0000313" key="1">
    <source>
        <dbReference type="EMBL" id="KAK7351353.1"/>
    </source>
</evidence>
<evidence type="ECO:0000313" key="2">
    <source>
        <dbReference type="Proteomes" id="UP001367508"/>
    </source>
</evidence>
<accession>A0AAN9MH93</accession>
<keyword evidence="2" id="KW-1185">Reference proteome</keyword>
<gene>
    <name evidence="1" type="ORF">VNO77_10735</name>
</gene>
<comment type="caution">
    <text evidence="1">The sequence shown here is derived from an EMBL/GenBank/DDBJ whole genome shotgun (WGS) entry which is preliminary data.</text>
</comment>
<proteinExistence type="predicted"/>
<name>A0AAN9MH93_CANGL</name>
<dbReference type="EMBL" id="JAYMYQ010000002">
    <property type="protein sequence ID" value="KAK7351353.1"/>
    <property type="molecule type" value="Genomic_DNA"/>
</dbReference>
<reference evidence="1 2" key="1">
    <citation type="submission" date="2024-01" db="EMBL/GenBank/DDBJ databases">
        <title>The genomes of 5 underutilized Papilionoideae crops provide insights into root nodulation and disease resistanc.</title>
        <authorList>
            <person name="Jiang F."/>
        </authorList>
    </citation>
    <scope>NUCLEOTIDE SEQUENCE [LARGE SCALE GENOMIC DNA]</scope>
    <source>
        <strain evidence="1">LVBAO_FW01</strain>
        <tissue evidence="1">Leaves</tissue>
    </source>
</reference>